<dbReference type="Proteomes" id="UP000501690">
    <property type="component" value="Linkage Group LG1"/>
</dbReference>
<accession>A0A4D6KHD9</accession>
<sequence>MGKVSKLLGIRYTSDATDCKDRRNNILYACFLRMEQTVYMKSMWVLGLSHPIQSGQTQATINSVTKGKENKVESFEMPPKAIIATKKKVVEANKGQKYARMVRKCGAA</sequence>
<gene>
    <name evidence="1" type="ORF">DEO72_LG1g858</name>
</gene>
<dbReference type="AlphaFoldDB" id="A0A4D6KHD9"/>
<evidence type="ECO:0000313" key="2">
    <source>
        <dbReference type="Proteomes" id="UP000501690"/>
    </source>
</evidence>
<reference evidence="1 2" key="1">
    <citation type="submission" date="2019-04" db="EMBL/GenBank/DDBJ databases">
        <title>An improved genome assembly and genetic linkage map for asparagus bean, Vigna unguiculata ssp. sesquipedialis.</title>
        <authorList>
            <person name="Xia Q."/>
            <person name="Zhang R."/>
            <person name="Dong Y."/>
        </authorList>
    </citation>
    <scope>NUCLEOTIDE SEQUENCE [LARGE SCALE GENOMIC DNA]</scope>
    <source>
        <tissue evidence="1">Leaf</tissue>
    </source>
</reference>
<dbReference type="EMBL" id="CP039345">
    <property type="protein sequence ID" value="QCD77236.1"/>
    <property type="molecule type" value="Genomic_DNA"/>
</dbReference>
<keyword evidence="2" id="KW-1185">Reference proteome</keyword>
<evidence type="ECO:0000313" key="1">
    <source>
        <dbReference type="EMBL" id="QCD77236.1"/>
    </source>
</evidence>
<proteinExistence type="predicted"/>
<name>A0A4D6KHD9_VIGUN</name>
<organism evidence="1 2">
    <name type="scientific">Vigna unguiculata</name>
    <name type="common">Cowpea</name>
    <dbReference type="NCBI Taxonomy" id="3917"/>
    <lineage>
        <taxon>Eukaryota</taxon>
        <taxon>Viridiplantae</taxon>
        <taxon>Streptophyta</taxon>
        <taxon>Embryophyta</taxon>
        <taxon>Tracheophyta</taxon>
        <taxon>Spermatophyta</taxon>
        <taxon>Magnoliopsida</taxon>
        <taxon>eudicotyledons</taxon>
        <taxon>Gunneridae</taxon>
        <taxon>Pentapetalae</taxon>
        <taxon>rosids</taxon>
        <taxon>fabids</taxon>
        <taxon>Fabales</taxon>
        <taxon>Fabaceae</taxon>
        <taxon>Papilionoideae</taxon>
        <taxon>50 kb inversion clade</taxon>
        <taxon>NPAAA clade</taxon>
        <taxon>indigoferoid/millettioid clade</taxon>
        <taxon>Phaseoleae</taxon>
        <taxon>Vigna</taxon>
    </lineage>
</organism>
<protein>
    <submittedName>
        <fullName evidence="1">Uncharacterized protein</fullName>
    </submittedName>
</protein>